<organism evidence="2 3">
    <name type="scientific">Tetrahymena thermophila (strain SB210)</name>
    <dbReference type="NCBI Taxonomy" id="312017"/>
    <lineage>
        <taxon>Eukaryota</taxon>
        <taxon>Sar</taxon>
        <taxon>Alveolata</taxon>
        <taxon>Ciliophora</taxon>
        <taxon>Intramacronucleata</taxon>
        <taxon>Oligohymenophorea</taxon>
        <taxon>Hymenostomatida</taxon>
        <taxon>Tetrahymenina</taxon>
        <taxon>Tetrahymenidae</taxon>
        <taxon>Tetrahymena</taxon>
    </lineage>
</organism>
<evidence type="ECO:0000256" key="1">
    <source>
        <dbReference type="SAM" id="Phobius"/>
    </source>
</evidence>
<keyword evidence="1" id="KW-1133">Transmembrane helix</keyword>
<dbReference type="RefSeq" id="XP_012651050.1">
    <property type="nucleotide sequence ID" value="XM_012795596.1"/>
</dbReference>
<evidence type="ECO:0000313" key="2">
    <source>
        <dbReference type="EMBL" id="EWS76426.1"/>
    </source>
</evidence>
<accession>W7XKD1</accession>
<dbReference type="Proteomes" id="UP000009168">
    <property type="component" value="Unassembled WGS sequence"/>
</dbReference>
<dbReference type="EMBL" id="GG662849">
    <property type="protein sequence ID" value="EWS76426.1"/>
    <property type="molecule type" value="Genomic_DNA"/>
</dbReference>
<sequence>MSIQGLDLFSSEFYFNIGPKHYKRDTVLGFILSFLAVTTTLSYAIYLFYLNFSNQLSPKFQSQSFITNDRIEVPLEDDLVAFQFMYNYSTSIDQYQQTLNQTYLVYVVQLYYQDPKNNTYNTINLNTFQCTSPQLQGFTCIDFSKANNYTFLLDNSNNNQVYSSIYIHLYGCRDQDLVKTTIPHNCPAQNDINNVIDGKQAYFQLKLKTQQYNTTSKQIQTTYRNIYNYVSSSQFVLNSLSTQKQETQVDLGLLIQQRQYYSSPIQYTLTTQNFDRISALTSGLGPYSKQIILMDEIVQKFQFQYPTITEILALVNAVAGVIVVLRIVGKFYSQNLIKQDFFMLLLQNLYQDKYRKIMIHNNLIKKQENITCSISTEKAEKEEAVDEVQENYIKKDLIVPVFQTKNSDYLKKNKYPIKNNNNNCQFHLKFNDQINIKNEKIDNQKLNIDLKNNFLKIEENMLDIKNQNSINNKDLVNSVINSPNAAESTNHKLILSQIQKDQQKELNEQYEIKNTQIFENCSIKNLSNKIQFKDKKRRY</sequence>
<keyword evidence="1" id="KW-0472">Membrane</keyword>
<dbReference type="OrthoDB" id="302623at2759"/>
<dbReference type="AlphaFoldDB" id="W7XKD1"/>
<keyword evidence="1 2" id="KW-0812">Transmembrane</keyword>
<feature type="transmembrane region" description="Helical" evidence="1">
    <location>
        <begin position="27"/>
        <end position="49"/>
    </location>
</feature>
<feature type="transmembrane region" description="Helical" evidence="1">
    <location>
        <begin position="311"/>
        <end position="329"/>
    </location>
</feature>
<name>W7XKD1_TETTS</name>
<protein>
    <submittedName>
        <fullName evidence="2">Transmembrane protein, putative</fullName>
    </submittedName>
</protein>
<evidence type="ECO:0000313" key="3">
    <source>
        <dbReference type="Proteomes" id="UP000009168"/>
    </source>
</evidence>
<dbReference type="InParanoid" id="W7XKD1"/>
<gene>
    <name evidence="2" type="ORF">TTHERM_000539043</name>
</gene>
<reference evidence="3" key="1">
    <citation type="journal article" date="2006" name="PLoS Biol.">
        <title>Macronuclear genome sequence of the ciliate Tetrahymena thermophila, a model eukaryote.</title>
        <authorList>
            <person name="Eisen J.A."/>
            <person name="Coyne R.S."/>
            <person name="Wu M."/>
            <person name="Wu D."/>
            <person name="Thiagarajan M."/>
            <person name="Wortman J.R."/>
            <person name="Badger J.H."/>
            <person name="Ren Q."/>
            <person name="Amedeo P."/>
            <person name="Jones K.M."/>
            <person name="Tallon L.J."/>
            <person name="Delcher A.L."/>
            <person name="Salzberg S.L."/>
            <person name="Silva J.C."/>
            <person name="Haas B.J."/>
            <person name="Majoros W.H."/>
            <person name="Farzad M."/>
            <person name="Carlton J.M."/>
            <person name="Smith R.K. Jr."/>
            <person name="Garg J."/>
            <person name="Pearlman R.E."/>
            <person name="Karrer K.M."/>
            <person name="Sun L."/>
            <person name="Manning G."/>
            <person name="Elde N.C."/>
            <person name="Turkewitz A.P."/>
            <person name="Asai D.J."/>
            <person name="Wilkes D.E."/>
            <person name="Wang Y."/>
            <person name="Cai H."/>
            <person name="Collins K."/>
            <person name="Stewart B.A."/>
            <person name="Lee S.R."/>
            <person name="Wilamowska K."/>
            <person name="Weinberg Z."/>
            <person name="Ruzzo W.L."/>
            <person name="Wloga D."/>
            <person name="Gaertig J."/>
            <person name="Frankel J."/>
            <person name="Tsao C.-C."/>
            <person name="Gorovsky M.A."/>
            <person name="Keeling P.J."/>
            <person name="Waller R.F."/>
            <person name="Patron N.J."/>
            <person name="Cherry J.M."/>
            <person name="Stover N.A."/>
            <person name="Krieger C.J."/>
            <person name="del Toro C."/>
            <person name="Ryder H.F."/>
            <person name="Williamson S.C."/>
            <person name="Barbeau R.A."/>
            <person name="Hamilton E.P."/>
            <person name="Orias E."/>
        </authorList>
    </citation>
    <scope>NUCLEOTIDE SEQUENCE [LARGE SCALE GENOMIC DNA]</scope>
    <source>
        <strain evidence="3">SB210</strain>
    </source>
</reference>
<keyword evidence="3" id="KW-1185">Reference proteome</keyword>
<dbReference type="KEGG" id="tet:TTHERM_000539043"/>
<proteinExistence type="predicted"/>
<dbReference type="GeneID" id="24439495"/>